<feature type="region of interest" description="Disordered" evidence="1">
    <location>
        <begin position="17"/>
        <end position="40"/>
    </location>
</feature>
<dbReference type="EMBL" id="FOUO01000006">
    <property type="protein sequence ID" value="SFM46818.1"/>
    <property type="molecule type" value="Genomic_DNA"/>
</dbReference>
<dbReference type="AlphaFoldDB" id="A0A1I4R3D8"/>
<dbReference type="STRING" id="195064.SAMN05421721_106122"/>
<dbReference type="Proteomes" id="UP000199556">
    <property type="component" value="Unassembled WGS sequence"/>
</dbReference>
<evidence type="ECO:0000256" key="1">
    <source>
        <dbReference type="SAM" id="MobiDB-lite"/>
    </source>
</evidence>
<reference evidence="2 3" key="1">
    <citation type="submission" date="2016-10" db="EMBL/GenBank/DDBJ databases">
        <authorList>
            <person name="de Groot N.N."/>
        </authorList>
    </citation>
    <scope>NUCLEOTIDE SEQUENCE [LARGE SCALE GENOMIC DNA]</scope>
    <source>
        <strain evidence="2 3">DSM 4180</strain>
    </source>
</reference>
<protein>
    <submittedName>
        <fullName evidence="2">Uncharacterized protein</fullName>
    </submittedName>
</protein>
<feature type="compositionally biased region" description="Gly residues" evidence="1">
    <location>
        <begin position="19"/>
        <end position="33"/>
    </location>
</feature>
<organism evidence="2 3">
    <name type="scientific">Ectothiorhodospira mobilis</name>
    <dbReference type="NCBI Taxonomy" id="195064"/>
    <lineage>
        <taxon>Bacteria</taxon>
        <taxon>Pseudomonadati</taxon>
        <taxon>Pseudomonadota</taxon>
        <taxon>Gammaproteobacteria</taxon>
        <taxon>Chromatiales</taxon>
        <taxon>Ectothiorhodospiraceae</taxon>
        <taxon>Ectothiorhodospira</taxon>
    </lineage>
</organism>
<name>A0A1I4R3D8_ECTMO</name>
<keyword evidence="3" id="KW-1185">Reference proteome</keyword>
<feature type="region of interest" description="Disordered" evidence="1">
    <location>
        <begin position="167"/>
        <end position="204"/>
    </location>
</feature>
<gene>
    <name evidence="2" type="ORF">SAMN05421721_106122</name>
</gene>
<evidence type="ECO:0000313" key="2">
    <source>
        <dbReference type="EMBL" id="SFM46818.1"/>
    </source>
</evidence>
<evidence type="ECO:0000313" key="3">
    <source>
        <dbReference type="Proteomes" id="UP000199556"/>
    </source>
</evidence>
<accession>A0A1I4R3D8</accession>
<sequence>MREVMCPAQGLMPSWGSAFPGGGLGPGGPGGAGSAKPQLGPEHGFIHAELGLGVPRWRAEAWWSQGDCWERQAPAWPRAWFHPCRAGARRSQVAGWALVVPGALGAPSPSLAQSMASSMPSWGSAFPGGGLGPGGPGGIAGSAKPQLGPEHGFIHAELGLGVPRLGPGGTGGIAGSAKPQLGPECTASSMPSWGSAFPGGDLGAHRREKALLQG</sequence>
<proteinExistence type="predicted"/>